<evidence type="ECO:0000256" key="1">
    <source>
        <dbReference type="SAM" id="MobiDB-lite"/>
    </source>
</evidence>
<name>A0ABY4YR53_9MICO</name>
<dbReference type="RefSeq" id="WP_252592014.1">
    <property type="nucleotide sequence ID" value="NZ_CP099489.1"/>
</dbReference>
<reference evidence="2" key="1">
    <citation type="submission" date="2022-06" db="EMBL/GenBank/DDBJ databases">
        <title>Ornithinimicrobium HY1793.</title>
        <authorList>
            <person name="Huang Y."/>
        </authorList>
    </citation>
    <scope>NUCLEOTIDE SEQUENCE</scope>
    <source>
        <strain evidence="2">HY1793</strain>
    </source>
</reference>
<feature type="region of interest" description="Disordered" evidence="1">
    <location>
        <begin position="1"/>
        <end position="36"/>
    </location>
</feature>
<evidence type="ECO:0000313" key="2">
    <source>
        <dbReference type="EMBL" id="USQ79099.1"/>
    </source>
</evidence>
<protein>
    <submittedName>
        <fullName evidence="2">Uncharacterized protein</fullName>
    </submittedName>
</protein>
<accession>A0ABY4YR53</accession>
<keyword evidence="3" id="KW-1185">Reference proteome</keyword>
<dbReference type="Proteomes" id="UP001056455">
    <property type="component" value="Chromosome"/>
</dbReference>
<feature type="compositionally biased region" description="Basic and acidic residues" evidence="1">
    <location>
        <begin position="1"/>
        <end position="10"/>
    </location>
</feature>
<proteinExistence type="predicted"/>
<organism evidence="2 3">
    <name type="scientific">Ornithinimicrobium faecis</name>
    <dbReference type="NCBI Taxonomy" id="2934158"/>
    <lineage>
        <taxon>Bacteria</taxon>
        <taxon>Bacillati</taxon>
        <taxon>Actinomycetota</taxon>
        <taxon>Actinomycetes</taxon>
        <taxon>Micrococcales</taxon>
        <taxon>Ornithinimicrobiaceae</taxon>
        <taxon>Ornithinimicrobium</taxon>
    </lineage>
</organism>
<sequence>MPTRRPRDQGNDLARVTSAAEQTRHEETSVARTQRRQTFLEEPREAYRGMFPPGYREALRDEWPR</sequence>
<evidence type="ECO:0000313" key="3">
    <source>
        <dbReference type="Proteomes" id="UP001056455"/>
    </source>
</evidence>
<dbReference type="EMBL" id="CP099489">
    <property type="protein sequence ID" value="USQ79099.1"/>
    <property type="molecule type" value="Genomic_DNA"/>
</dbReference>
<gene>
    <name evidence="2" type="ORF">NF556_15965</name>
</gene>